<dbReference type="SUPFAM" id="SSF52540">
    <property type="entry name" value="P-loop containing nucleoside triphosphate hydrolases"/>
    <property type="match status" value="1"/>
</dbReference>
<evidence type="ECO:0000256" key="2">
    <source>
        <dbReference type="ARBA" id="ARBA00022741"/>
    </source>
</evidence>
<accession>A0A845QM40</accession>
<dbReference type="EMBL" id="QXWK01000021">
    <property type="protein sequence ID" value="NBH62225.1"/>
    <property type="molecule type" value="Genomic_DNA"/>
</dbReference>
<evidence type="ECO:0000256" key="3">
    <source>
        <dbReference type="ARBA" id="ARBA00022840"/>
    </source>
</evidence>
<dbReference type="InterPro" id="IPR003593">
    <property type="entry name" value="AAA+_ATPase"/>
</dbReference>
<name>A0A845QM40_9FIRM</name>
<dbReference type="InterPro" id="IPR027417">
    <property type="entry name" value="P-loop_NTPase"/>
</dbReference>
<dbReference type="PROSITE" id="PS50893">
    <property type="entry name" value="ABC_TRANSPORTER_2"/>
    <property type="match status" value="1"/>
</dbReference>
<dbReference type="GO" id="GO:0016887">
    <property type="term" value="F:ATP hydrolysis activity"/>
    <property type="evidence" value="ECO:0007669"/>
    <property type="project" value="InterPro"/>
</dbReference>
<evidence type="ECO:0000256" key="1">
    <source>
        <dbReference type="ARBA" id="ARBA00022448"/>
    </source>
</evidence>
<keyword evidence="2" id="KW-0547">Nucleotide-binding</keyword>
<reference evidence="5 6" key="1">
    <citation type="submission" date="2018-08" db="EMBL/GenBank/DDBJ databases">
        <title>Murine metabolic-syndrome-specific gut microbial biobank.</title>
        <authorList>
            <person name="Liu C."/>
        </authorList>
    </citation>
    <scope>NUCLEOTIDE SEQUENCE [LARGE SCALE GENOMIC DNA]</scope>
    <source>
        <strain evidence="5 6">28</strain>
    </source>
</reference>
<dbReference type="GO" id="GO:0005524">
    <property type="term" value="F:ATP binding"/>
    <property type="evidence" value="ECO:0007669"/>
    <property type="project" value="UniProtKB-KW"/>
</dbReference>
<organism evidence="5 6">
    <name type="scientific">Anaerotruncus colihominis</name>
    <dbReference type="NCBI Taxonomy" id="169435"/>
    <lineage>
        <taxon>Bacteria</taxon>
        <taxon>Bacillati</taxon>
        <taxon>Bacillota</taxon>
        <taxon>Clostridia</taxon>
        <taxon>Eubacteriales</taxon>
        <taxon>Oscillospiraceae</taxon>
        <taxon>Anaerotruncus</taxon>
    </lineage>
</organism>
<dbReference type="AlphaFoldDB" id="A0A845QM40"/>
<sequence>MSYENAIELKSVSRKLDGFALEDITFNLPKGCILGLIGENGAGKTTTIRLIMNTLKRDSGMVQVLGMNNEDAGFDRLKEEIGVVLDEATFPGVLNASDVNRIMKATYRKWDEETYFGYLTRLGLPKEKAFKDFSRGMKMKLSIAAALSHDPKLLVLDEATSGLDPIVRDEILEIFYDFTREPDHSILISSHILSDLEKLCDYIGFIHQGKLLFCKEKDLLLEEYGILKCSKEQFADVPAEAVAGMRTGQYGITCLVKRELVSDVFMLEKATIEDIMLYMTKGVRGKC</sequence>
<dbReference type="Pfam" id="PF00005">
    <property type="entry name" value="ABC_tran"/>
    <property type="match status" value="1"/>
</dbReference>
<dbReference type="PANTHER" id="PTHR42939">
    <property type="entry name" value="ABC TRANSPORTER ATP-BINDING PROTEIN ALBC-RELATED"/>
    <property type="match status" value="1"/>
</dbReference>
<keyword evidence="6" id="KW-1185">Reference proteome</keyword>
<evidence type="ECO:0000313" key="6">
    <source>
        <dbReference type="Proteomes" id="UP000446866"/>
    </source>
</evidence>
<dbReference type="CDD" id="cd03230">
    <property type="entry name" value="ABC_DR_subfamily_A"/>
    <property type="match status" value="1"/>
</dbReference>
<dbReference type="Proteomes" id="UP000446866">
    <property type="component" value="Unassembled WGS sequence"/>
</dbReference>
<dbReference type="SMART" id="SM00382">
    <property type="entry name" value="AAA"/>
    <property type="match status" value="1"/>
</dbReference>
<evidence type="ECO:0000259" key="4">
    <source>
        <dbReference type="PROSITE" id="PS50893"/>
    </source>
</evidence>
<comment type="caution">
    <text evidence="5">The sequence shown here is derived from an EMBL/GenBank/DDBJ whole genome shotgun (WGS) entry which is preliminary data.</text>
</comment>
<dbReference type="RefSeq" id="WP_160202514.1">
    <property type="nucleotide sequence ID" value="NZ_QXWK01000021.1"/>
</dbReference>
<evidence type="ECO:0000313" key="5">
    <source>
        <dbReference type="EMBL" id="NBH62225.1"/>
    </source>
</evidence>
<dbReference type="PANTHER" id="PTHR42939:SF3">
    <property type="entry name" value="ABC TRANSPORTER ATP-BINDING COMPONENT"/>
    <property type="match status" value="1"/>
</dbReference>
<keyword evidence="1" id="KW-0813">Transport</keyword>
<proteinExistence type="predicted"/>
<protein>
    <submittedName>
        <fullName evidence="5">ABC transporter ATP-binding protein</fullName>
    </submittedName>
</protein>
<dbReference type="Gene3D" id="3.40.50.300">
    <property type="entry name" value="P-loop containing nucleotide triphosphate hydrolases"/>
    <property type="match status" value="1"/>
</dbReference>
<gene>
    <name evidence="5" type="ORF">D0435_11230</name>
</gene>
<feature type="domain" description="ABC transporter" evidence="4">
    <location>
        <begin position="1"/>
        <end position="233"/>
    </location>
</feature>
<dbReference type="InterPro" id="IPR051782">
    <property type="entry name" value="ABC_Transporter_VariousFunc"/>
</dbReference>
<keyword evidence="3 5" id="KW-0067">ATP-binding</keyword>
<dbReference type="InterPro" id="IPR003439">
    <property type="entry name" value="ABC_transporter-like_ATP-bd"/>
</dbReference>